<dbReference type="GO" id="GO:0071111">
    <property type="term" value="F:cyclic-guanylate-specific phosphodiesterase activity"/>
    <property type="evidence" value="ECO:0007669"/>
    <property type="project" value="InterPro"/>
</dbReference>
<evidence type="ECO:0000313" key="6">
    <source>
        <dbReference type="Proteomes" id="UP000317315"/>
    </source>
</evidence>
<dbReference type="PANTHER" id="PTHR33121:SF71">
    <property type="entry name" value="OXYGEN SENSOR PROTEIN DOSP"/>
    <property type="match status" value="1"/>
</dbReference>
<dbReference type="InterPro" id="IPR035919">
    <property type="entry name" value="EAL_sf"/>
</dbReference>
<dbReference type="CDD" id="cd01949">
    <property type="entry name" value="GGDEF"/>
    <property type="match status" value="1"/>
</dbReference>
<dbReference type="InterPro" id="IPR001633">
    <property type="entry name" value="EAL_dom"/>
</dbReference>
<dbReference type="Pfam" id="PF08447">
    <property type="entry name" value="PAS_3"/>
    <property type="match status" value="1"/>
</dbReference>
<organism evidence="5 6">
    <name type="scientific">Balnearium lithotrophicum</name>
    <dbReference type="NCBI Taxonomy" id="223788"/>
    <lineage>
        <taxon>Bacteria</taxon>
        <taxon>Pseudomonadati</taxon>
        <taxon>Aquificota</taxon>
        <taxon>Aquificia</taxon>
        <taxon>Desulfurobacteriales</taxon>
        <taxon>Desulfurobacteriaceae</taxon>
        <taxon>Balnearium</taxon>
    </lineage>
</organism>
<dbReference type="PANTHER" id="PTHR33121">
    <property type="entry name" value="CYCLIC DI-GMP PHOSPHODIESTERASE PDEF"/>
    <property type="match status" value="1"/>
</dbReference>
<feature type="domain" description="GGDEF" evidence="4">
    <location>
        <begin position="664"/>
        <end position="799"/>
    </location>
</feature>
<evidence type="ECO:0000259" key="3">
    <source>
        <dbReference type="PROSITE" id="PS50883"/>
    </source>
</evidence>
<dbReference type="SMART" id="SM00091">
    <property type="entry name" value="PAS"/>
    <property type="match status" value="2"/>
</dbReference>
<dbReference type="InterPro" id="IPR035965">
    <property type="entry name" value="PAS-like_dom_sf"/>
</dbReference>
<dbReference type="InterPro" id="IPR000700">
    <property type="entry name" value="PAS-assoc_C"/>
</dbReference>
<dbReference type="OrthoDB" id="9762141at2"/>
<dbReference type="CDD" id="cd01948">
    <property type="entry name" value="EAL"/>
    <property type="match status" value="1"/>
</dbReference>
<dbReference type="Pfam" id="PF00989">
    <property type="entry name" value="PAS"/>
    <property type="match status" value="1"/>
</dbReference>
<sequence length="1052" mass="122772">MLNFAVCSHVVETKKEFSFWRKFSDFFSRKLNTKIEIVTFENYLEEKNKALKASYDIYYSNPVISYTLYKRGYKPIARFRNKKDNFVVIGYKKFFENSNTVITTYVETNLLPVLIIENFDFLRTNVAFSKNQSEVYKRVKEGVADFGIMYEETYLEIEDSNKPPVILKINSNLEHTLMVKPEHYEKIKEYVEKFDELKRITEDEFLEGLTEKLPIISFLKTKEIFDIAKAVYHNPYVGIAIYKDTIVYASENIQRILGYSLDELKKLRPQDIVVENYREVVEKAYNKRLKGEFFFKGYEYVKLRTKSGNYIYAFVFSSTILYQNSYAGLLFIIDVTKEVLFRKFYSILRNVNRAIISVLTERELFEVICRTLKKELEIKFAWIGVIDEKTKKFKKIYKCGQDDRYLEVFNVSIDKSILNTEDFTIKAYEEGEIVLNPSVEKGKERWKSEMLKRNFLSSVSVPIMKNGKVYAVLNIYSPISRFFDDSYRSLFEELSNDLSFALEKIDSIKKSVVLENSIEKATEWVIITDKNGKIEYVNDYVCEISGYSKEELLGKRPSIFKSGYHSEEFYRKLWETISSGKEFSAVFVNRAKSGKLFYLEQKIVPVTLPDGESRFVGIGRDITTERILLEENERLKYYDILTGLYNFNGFSVHVEDFLNKNPDTLSALLILDIANFSYINKTFGSDFGDEVLRKVTEILRSNFKREDIVGRIGGDEFGIFLKDLSDKRDLFLIIERVKDILNRYIPLKVGNRELNLVIHGGIAVYPDDGRTFKELLQNATVALKAAKRSKGSDIRIFNKSLEKEIGSFLVVDNLLFNAVRKELFLFHYQPYFNVKSKELVGFEALVRIRDENGILHYPGEFIDVLEQSNYLNPFREWALKEVSEKIKRWKRPISVNISARTFKNPNFPKQILEYVKELPAPMVLEITERLYMSEVEKSKEIIKELRKCKNLKISIDDFGTGYSSLSYLMDIDADTIKIDISFVRKMVKDERSRIIVKAIVTLAKELNMKTVAEGVETEEQFEIVKSMGIDYVQGFFFSKPLPEEEVGKLLGN</sequence>
<accession>A0A521BZ68</accession>
<gene>
    <name evidence="5" type="ORF">SAMN06269117_10867</name>
</gene>
<dbReference type="SUPFAM" id="SSF55073">
    <property type="entry name" value="Nucleotide cyclase"/>
    <property type="match status" value="1"/>
</dbReference>
<dbReference type="PROSITE" id="PS50887">
    <property type="entry name" value="GGDEF"/>
    <property type="match status" value="1"/>
</dbReference>
<dbReference type="InterPro" id="IPR050706">
    <property type="entry name" value="Cyclic-di-GMP_PDE-like"/>
</dbReference>
<dbReference type="Proteomes" id="UP000317315">
    <property type="component" value="Unassembled WGS sequence"/>
</dbReference>
<proteinExistence type="predicted"/>
<evidence type="ECO:0000313" key="5">
    <source>
        <dbReference type="EMBL" id="SMO51861.1"/>
    </source>
</evidence>
<dbReference type="Pfam" id="PF00990">
    <property type="entry name" value="GGDEF"/>
    <property type="match status" value="1"/>
</dbReference>
<evidence type="ECO:0000259" key="2">
    <source>
        <dbReference type="PROSITE" id="PS50113"/>
    </source>
</evidence>
<dbReference type="SUPFAM" id="SSF55785">
    <property type="entry name" value="PYP-like sensor domain (PAS domain)"/>
    <property type="match status" value="2"/>
</dbReference>
<dbReference type="Gene3D" id="3.30.450.40">
    <property type="match status" value="1"/>
</dbReference>
<evidence type="ECO:0000259" key="4">
    <source>
        <dbReference type="PROSITE" id="PS50887"/>
    </source>
</evidence>
<dbReference type="AlphaFoldDB" id="A0A521BZ68"/>
<dbReference type="InterPro" id="IPR000160">
    <property type="entry name" value="GGDEF_dom"/>
</dbReference>
<dbReference type="InterPro" id="IPR000014">
    <property type="entry name" value="PAS"/>
</dbReference>
<dbReference type="InterPro" id="IPR029787">
    <property type="entry name" value="Nucleotide_cyclase"/>
</dbReference>
<dbReference type="SMART" id="SM00267">
    <property type="entry name" value="GGDEF"/>
    <property type="match status" value="1"/>
</dbReference>
<dbReference type="InterPro" id="IPR029016">
    <property type="entry name" value="GAF-like_dom_sf"/>
</dbReference>
<protein>
    <submittedName>
        <fullName evidence="5">PAS domain S-box-containing protein/diguanylate cyclase (GGDEF) domain-containing protein</fullName>
    </submittedName>
</protein>
<dbReference type="InterPro" id="IPR013655">
    <property type="entry name" value="PAS_fold_3"/>
</dbReference>
<dbReference type="PROSITE" id="PS50113">
    <property type="entry name" value="PAC"/>
    <property type="match status" value="1"/>
</dbReference>
<evidence type="ECO:0000259" key="1">
    <source>
        <dbReference type="PROSITE" id="PS50112"/>
    </source>
</evidence>
<dbReference type="InterPro" id="IPR003018">
    <property type="entry name" value="GAF"/>
</dbReference>
<dbReference type="Gene3D" id="3.20.20.450">
    <property type="entry name" value="EAL domain"/>
    <property type="match status" value="1"/>
</dbReference>
<reference evidence="5 6" key="1">
    <citation type="submission" date="2017-05" db="EMBL/GenBank/DDBJ databases">
        <authorList>
            <person name="Varghese N."/>
            <person name="Submissions S."/>
        </authorList>
    </citation>
    <scope>NUCLEOTIDE SEQUENCE [LARGE SCALE GENOMIC DNA]</scope>
    <source>
        <strain evidence="5 6">DSM 16304</strain>
    </source>
</reference>
<dbReference type="NCBIfam" id="TIGR00229">
    <property type="entry name" value="sensory_box"/>
    <property type="match status" value="2"/>
</dbReference>
<dbReference type="GO" id="GO:0006355">
    <property type="term" value="P:regulation of DNA-templated transcription"/>
    <property type="evidence" value="ECO:0007669"/>
    <property type="project" value="InterPro"/>
</dbReference>
<name>A0A521BZ68_9BACT</name>
<dbReference type="Pfam" id="PF13185">
    <property type="entry name" value="GAF_2"/>
    <property type="match status" value="1"/>
</dbReference>
<dbReference type="SUPFAM" id="SSF141868">
    <property type="entry name" value="EAL domain-like"/>
    <property type="match status" value="1"/>
</dbReference>
<keyword evidence="6" id="KW-1185">Reference proteome</keyword>
<feature type="domain" description="EAL" evidence="3">
    <location>
        <begin position="808"/>
        <end position="1052"/>
    </location>
</feature>
<dbReference type="InterPro" id="IPR013767">
    <property type="entry name" value="PAS_fold"/>
</dbReference>
<dbReference type="PROSITE" id="PS50112">
    <property type="entry name" value="PAS"/>
    <property type="match status" value="1"/>
</dbReference>
<dbReference type="EMBL" id="FXTM01000008">
    <property type="protein sequence ID" value="SMO51861.1"/>
    <property type="molecule type" value="Genomic_DNA"/>
</dbReference>
<dbReference type="CDD" id="cd00130">
    <property type="entry name" value="PAS"/>
    <property type="match status" value="2"/>
</dbReference>
<dbReference type="RefSeq" id="WP_142935015.1">
    <property type="nucleotide sequence ID" value="NZ_FXTM01000008.1"/>
</dbReference>
<dbReference type="SUPFAM" id="SSF55781">
    <property type="entry name" value="GAF domain-like"/>
    <property type="match status" value="1"/>
</dbReference>
<dbReference type="SMART" id="SM00052">
    <property type="entry name" value="EAL"/>
    <property type="match status" value="1"/>
</dbReference>
<dbReference type="NCBIfam" id="TIGR00254">
    <property type="entry name" value="GGDEF"/>
    <property type="match status" value="1"/>
</dbReference>
<dbReference type="Pfam" id="PF00563">
    <property type="entry name" value="EAL"/>
    <property type="match status" value="1"/>
</dbReference>
<dbReference type="PROSITE" id="PS50883">
    <property type="entry name" value="EAL"/>
    <property type="match status" value="1"/>
</dbReference>
<feature type="domain" description="PAC" evidence="2">
    <location>
        <begin position="581"/>
        <end position="634"/>
    </location>
</feature>
<dbReference type="InterPro" id="IPR043128">
    <property type="entry name" value="Rev_trsase/Diguanyl_cyclase"/>
</dbReference>
<dbReference type="Gene3D" id="3.30.450.20">
    <property type="entry name" value="PAS domain"/>
    <property type="match status" value="2"/>
</dbReference>
<dbReference type="Gene3D" id="3.30.70.270">
    <property type="match status" value="1"/>
</dbReference>
<feature type="domain" description="PAS" evidence="1">
    <location>
        <begin position="510"/>
        <end position="555"/>
    </location>
</feature>